<evidence type="ECO:0000313" key="4">
    <source>
        <dbReference type="EMBL" id="KEO46467.1"/>
    </source>
</evidence>
<proteinExistence type="predicted"/>
<dbReference type="SUPFAM" id="SSF55729">
    <property type="entry name" value="Acyl-CoA N-acyltransferases (Nat)"/>
    <property type="match status" value="1"/>
</dbReference>
<dbReference type="PROSITE" id="PS51186">
    <property type="entry name" value="GNAT"/>
    <property type="match status" value="1"/>
</dbReference>
<evidence type="ECO:0000313" key="5">
    <source>
        <dbReference type="EMBL" id="MDB8614250.1"/>
    </source>
</evidence>
<evidence type="ECO:0000259" key="3">
    <source>
        <dbReference type="PROSITE" id="PS51186"/>
    </source>
</evidence>
<evidence type="ECO:0000256" key="2">
    <source>
        <dbReference type="ARBA" id="ARBA00023315"/>
    </source>
</evidence>
<dbReference type="RefSeq" id="WP_037600733.1">
    <property type="nucleotide sequence ID" value="NZ_CP090007.1"/>
</dbReference>
<dbReference type="InterPro" id="IPR000182">
    <property type="entry name" value="GNAT_dom"/>
</dbReference>
<name>A0A074IV06_STRSL</name>
<dbReference type="EMBL" id="JJMT01000005">
    <property type="protein sequence ID" value="KEO46467.1"/>
    <property type="molecule type" value="Genomic_DNA"/>
</dbReference>
<sequence length="172" mass="19999">MSVVIRKVLPEEVAELKVISEDTFRETFAHDNTEDQLQGYFDTALSEEVLLDEITHEESRYFFILVDGEKAGFLKTNVGSAQTEQHLDNAFQIQRIYISQAFQGMGLGKQLFEFALQEARDLGCDWAWLGVWERNFKAQIFYDKYGFEKFAEHDFPVGDGKVDRDWLLKLKL</sequence>
<dbReference type="Proteomes" id="UP000027855">
    <property type="component" value="Unassembled WGS sequence"/>
</dbReference>
<comment type="caution">
    <text evidence="4">The sequence shown here is derived from an EMBL/GenBank/DDBJ whole genome shotgun (WGS) entry which is preliminary data.</text>
</comment>
<reference evidence="4 6" key="1">
    <citation type="submission" date="2014-04" db="EMBL/GenBank/DDBJ databases">
        <title>Variable characteristics of bacteriocin-producing Streptococcus salivarius strains isolated from Malaysian subjects.</title>
        <authorList>
            <person name="Philip K."/>
            <person name="Barbour A."/>
        </authorList>
    </citation>
    <scope>NUCLEOTIDE SEQUENCE [LARGE SCALE GENOMIC DNA]</scope>
    <source>
        <strain evidence="4 6">NU10</strain>
    </source>
</reference>
<dbReference type="Gene3D" id="3.40.630.30">
    <property type="match status" value="1"/>
</dbReference>
<dbReference type="AlphaFoldDB" id="A0A074IV06"/>
<accession>A0A074IV06</accession>
<dbReference type="GO" id="GO:0016747">
    <property type="term" value="F:acyltransferase activity, transferring groups other than amino-acyl groups"/>
    <property type="evidence" value="ECO:0007669"/>
    <property type="project" value="InterPro"/>
</dbReference>
<keyword evidence="1 4" id="KW-0808">Transferase</keyword>
<evidence type="ECO:0000256" key="1">
    <source>
        <dbReference type="ARBA" id="ARBA00022679"/>
    </source>
</evidence>
<dbReference type="Pfam" id="PF00583">
    <property type="entry name" value="Acetyltransf_1"/>
    <property type="match status" value="1"/>
</dbReference>
<evidence type="ECO:0000313" key="6">
    <source>
        <dbReference type="Proteomes" id="UP000027855"/>
    </source>
</evidence>
<feature type="domain" description="N-acetyltransferase" evidence="3">
    <location>
        <begin position="3"/>
        <end position="172"/>
    </location>
</feature>
<reference evidence="5" key="2">
    <citation type="submission" date="2023-01" db="EMBL/GenBank/DDBJ databases">
        <title>Human gut microbiome strain richness.</title>
        <authorList>
            <person name="Chen-Liaw A."/>
        </authorList>
    </citation>
    <scope>NUCLEOTIDE SEQUENCE</scope>
    <source>
        <strain evidence="5">1001095st1_G4_1001095IJ_161003</strain>
    </source>
</reference>
<dbReference type="EMBL" id="JAQMJT010000008">
    <property type="protein sequence ID" value="MDB8614250.1"/>
    <property type="molecule type" value="Genomic_DNA"/>
</dbReference>
<dbReference type="PANTHER" id="PTHR42919:SF8">
    <property type="entry name" value="N-ALPHA-ACETYLTRANSFERASE 50"/>
    <property type="match status" value="1"/>
</dbReference>
<dbReference type="InterPro" id="IPR051556">
    <property type="entry name" value="N-term/lysine_N-AcTrnsfr"/>
</dbReference>
<organism evidence="4 6">
    <name type="scientific">Streptococcus salivarius</name>
    <dbReference type="NCBI Taxonomy" id="1304"/>
    <lineage>
        <taxon>Bacteria</taxon>
        <taxon>Bacillati</taxon>
        <taxon>Bacillota</taxon>
        <taxon>Bacilli</taxon>
        <taxon>Lactobacillales</taxon>
        <taxon>Streptococcaceae</taxon>
        <taxon>Streptococcus</taxon>
    </lineage>
</organism>
<dbReference type="PANTHER" id="PTHR42919">
    <property type="entry name" value="N-ALPHA-ACETYLTRANSFERASE"/>
    <property type="match status" value="1"/>
</dbReference>
<protein>
    <submittedName>
        <fullName evidence="4">GNAT family acetyltransferase</fullName>
    </submittedName>
    <submittedName>
        <fullName evidence="5">N-acetyltransferase</fullName>
    </submittedName>
</protein>
<dbReference type="CDD" id="cd04301">
    <property type="entry name" value="NAT_SF"/>
    <property type="match status" value="1"/>
</dbReference>
<keyword evidence="2" id="KW-0012">Acyltransferase</keyword>
<dbReference type="Proteomes" id="UP001210204">
    <property type="component" value="Unassembled WGS sequence"/>
</dbReference>
<dbReference type="InterPro" id="IPR016181">
    <property type="entry name" value="Acyl_CoA_acyltransferase"/>
</dbReference>
<gene>
    <name evidence="4" type="ORF">DL07_09140</name>
    <name evidence="5" type="ORF">PNU26_07550</name>
</gene>